<dbReference type="Proteomes" id="UP000326757">
    <property type="component" value="Unassembled WGS sequence"/>
</dbReference>
<feature type="region of interest" description="Disordered" evidence="1">
    <location>
        <begin position="67"/>
        <end position="90"/>
    </location>
</feature>
<gene>
    <name evidence="2" type="ORF">EYC80_004922</name>
</gene>
<protein>
    <submittedName>
        <fullName evidence="2">Uncharacterized protein</fullName>
    </submittedName>
</protein>
<organism evidence="2 3">
    <name type="scientific">Monilinia laxa</name>
    <name type="common">Brown rot fungus</name>
    <name type="synonym">Sclerotinia laxa</name>
    <dbReference type="NCBI Taxonomy" id="61186"/>
    <lineage>
        <taxon>Eukaryota</taxon>
        <taxon>Fungi</taxon>
        <taxon>Dikarya</taxon>
        <taxon>Ascomycota</taxon>
        <taxon>Pezizomycotina</taxon>
        <taxon>Leotiomycetes</taxon>
        <taxon>Helotiales</taxon>
        <taxon>Sclerotiniaceae</taxon>
        <taxon>Monilinia</taxon>
    </lineage>
</organism>
<accession>A0A5N6KIT3</accession>
<reference evidence="2 3" key="1">
    <citation type="submission" date="2019-06" db="EMBL/GenBank/DDBJ databases">
        <title>Genome Sequence of the Brown Rot Fungal Pathogen Monilinia laxa.</title>
        <authorList>
            <person name="De Miccolis Angelini R.M."/>
            <person name="Landi L."/>
            <person name="Abate D."/>
            <person name="Pollastro S."/>
            <person name="Romanazzi G."/>
            <person name="Faretra F."/>
        </authorList>
    </citation>
    <scope>NUCLEOTIDE SEQUENCE [LARGE SCALE GENOMIC DNA]</scope>
    <source>
        <strain evidence="2 3">Mlax316</strain>
    </source>
</reference>
<dbReference type="EMBL" id="VIGI01000002">
    <property type="protein sequence ID" value="KAB8303511.1"/>
    <property type="molecule type" value="Genomic_DNA"/>
</dbReference>
<name>A0A5N6KIT3_MONLA</name>
<sequence length="90" mass="10182">MSNMSNMYPMSFHLTLKKFYLRRISAKSVKPLVFEIIPQCVDRQAVPPARRKPGLAVECTYQYPPKVGTGKAQDSGEEGDVVIHDLKRDT</sequence>
<keyword evidence="3" id="KW-1185">Reference proteome</keyword>
<evidence type="ECO:0000256" key="1">
    <source>
        <dbReference type="SAM" id="MobiDB-lite"/>
    </source>
</evidence>
<feature type="compositionally biased region" description="Basic and acidic residues" evidence="1">
    <location>
        <begin position="81"/>
        <end position="90"/>
    </location>
</feature>
<dbReference type="AlphaFoldDB" id="A0A5N6KIT3"/>
<comment type="caution">
    <text evidence="2">The sequence shown here is derived from an EMBL/GenBank/DDBJ whole genome shotgun (WGS) entry which is preliminary data.</text>
</comment>
<dbReference type="OrthoDB" id="88410at2759"/>
<evidence type="ECO:0000313" key="3">
    <source>
        <dbReference type="Proteomes" id="UP000326757"/>
    </source>
</evidence>
<proteinExistence type="predicted"/>
<evidence type="ECO:0000313" key="2">
    <source>
        <dbReference type="EMBL" id="KAB8303511.1"/>
    </source>
</evidence>